<gene>
    <name evidence="1" type="ORF">GCM10010912_36300</name>
</gene>
<reference evidence="1" key="2">
    <citation type="submission" date="2020-09" db="EMBL/GenBank/DDBJ databases">
        <authorList>
            <person name="Sun Q."/>
            <person name="Zhou Y."/>
        </authorList>
    </citation>
    <scope>NUCLEOTIDE SEQUENCE</scope>
    <source>
        <strain evidence="1">CGMCC 1.16134</strain>
    </source>
</reference>
<evidence type="ECO:0000313" key="2">
    <source>
        <dbReference type="Proteomes" id="UP000637643"/>
    </source>
</evidence>
<accession>A0A917CJK7</accession>
<name>A0A917CJK7_9BACL</name>
<dbReference type="SUPFAM" id="SSF47336">
    <property type="entry name" value="ACP-like"/>
    <property type="match status" value="1"/>
</dbReference>
<comment type="caution">
    <text evidence="1">The sequence shown here is derived from an EMBL/GenBank/DDBJ whole genome shotgun (WGS) entry which is preliminary data.</text>
</comment>
<dbReference type="EMBL" id="BMKR01000014">
    <property type="protein sequence ID" value="GGF87785.1"/>
    <property type="molecule type" value="Genomic_DNA"/>
</dbReference>
<keyword evidence="2" id="KW-1185">Reference proteome</keyword>
<reference evidence="1" key="1">
    <citation type="journal article" date="2014" name="Int. J. Syst. Evol. Microbiol.">
        <title>Complete genome sequence of Corynebacterium casei LMG S-19264T (=DSM 44701T), isolated from a smear-ripened cheese.</title>
        <authorList>
            <consortium name="US DOE Joint Genome Institute (JGI-PGF)"/>
            <person name="Walter F."/>
            <person name="Albersmeier A."/>
            <person name="Kalinowski J."/>
            <person name="Ruckert C."/>
        </authorList>
    </citation>
    <scope>NUCLEOTIDE SEQUENCE</scope>
    <source>
        <strain evidence="1">CGMCC 1.16134</strain>
    </source>
</reference>
<protein>
    <submittedName>
        <fullName evidence="1">Uncharacterized protein</fullName>
    </submittedName>
</protein>
<dbReference type="Gene3D" id="1.10.1200.10">
    <property type="entry name" value="ACP-like"/>
    <property type="match status" value="1"/>
</dbReference>
<dbReference type="AlphaFoldDB" id="A0A917CJK7"/>
<organism evidence="1 2">
    <name type="scientific">Paenibacillus albidus</name>
    <dbReference type="NCBI Taxonomy" id="2041023"/>
    <lineage>
        <taxon>Bacteria</taxon>
        <taxon>Bacillati</taxon>
        <taxon>Bacillota</taxon>
        <taxon>Bacilli</taxon>
        <taxon>Bacillales</taxon>
        <taxon>Paenibacillaceae</taxon>
        <taxon>Paenibacillus</taxon>
    </lineage>
</organism>
<dbReference type="InterPro" id="IPR036736">
    <property type="entry name" value="ACP-like_sf"/>
</dbReference>
<proteinExistence type="predicted"/>
<dbReference type="Proteomes" id="UP000637643">
    <property type="component" value="Unassembled WGS sequence"/>
</dbReference>
<sequence>MDVPAGTIELDTVLEDIEEWDSMVRVALNAVLDTNLDFTLNTEELQNIVTFSDIVAKLEGKLEA</sequence>
<evidence type="ECO:0000313" key="1">
    <source>
        <dbReference type="EMBL" id="GGF87785.1"/>
    </source>
</evidence>